<name>A0A2M8PF02_9CHLR</name>
<evidence type="ECO:0000256" key="2">
    <source>
        <dbReference type="ARBA" id="ARBA00022823"/>
    </source>
</evidence>
<dbReference type="GO" id="GO:0009249">
    <property type="term" value="P:protein lipoylation"/>
    <property type="evidence" value="ECO:0007669"/>
    <property type="project" value="TreeGrafter"/>
</dbReference>
<dbReference type="PANTHER" id="PTHR11715">
    <property type="entry name" value="GLYCINE CLEAVAGE SYSTEM H PROTEIN"/>
    <property type="match status" value="1"/>
</dbReference>
<evidence type="ECO:0000256" key="4">
    <source>
        <dbReference type="PIRSR" id="PIRSR617453-50"/>
    </source>
</evidence>
<dbReference type="GO" id="GO:0019464">
    <property type="term" value="P:glycine decarboxylation via glycine cleavage system"/>
    <property type="evidence" value="ECO:0007669"/>
    <property type="project" value="UniProtKB-UniRule"/>
</dbReference>
<keyword evidence="2 3" id="KW-0450">Lipoyl</keyword>
<reference evidence="6 7" key="1">
    <citation type="submission" date="2017-11" db="EMBL/GenBank/DDBJ databases">
        <title>Evolution of Phototrophy in the Chloroflexi Phylum Driven by Horizontal Gene Transfer.</title>
        <authorList>
            <person name="Ward L.M."/>
            <person name="Hemp J."/>
            <person name="Shih P.M."/>
            <person name="Mcglynn S.E."/>
            <person name="Fischer W."/>
        </authorList>
    </citation>
    <scope>NUCLEOTIDE SEQUENCE [LARGE SCALE GENOMIC DNA]</scope>
    <source>
        <strain evidence="6">JP3_13</strain>
    </source>
</reference>
<dbReference type="InterPro" id="IPR017453">
    <property type="entry name" value="GCV_H_sub"/>
</dbReference>
<comment type="similarity">
    <text evidence="1 3">Belongs to the GcvH family.</text>
</comment>
<dbReference type="Proteomes" id="UP000229681">
    <property type="component" value="Unassembled WGS sequence"/>
</dbReference>
<dbReference type="GO" id="GO:0005960">
    <property type="term" value="C:glycine cleavage complex"/>
    <property type="evidence" value="ECO:0007669"/>
    <property type="project" value="InterPro"/>
</dbReference>
<comment type="caution">
    <text evidence="6">The sequence shown here is derived from an EMBL/GenBank/DDBJ whole genome shotgun (WGS) entry which is preliminary data.</text>
</comment>
<accession>A0A2M8PF02</accession>
<dbReference type="Pfam" id="PF01597">
    <property type="entry name" value="GCV_H"/>
    <property type="match status" value="1"/>
</dbReference>
<dbReference type="SUPFAM" id="SSF51230">
    <property type="entry name" value="Single hybrid motif"/>
    <property type="match status" value="1"/>
</dbReference>
<dbReference type="InterPro" id="IPR003016">
    <property type="entry name" value="2-oxoA_DH_lipoyl-BS"/>
</dbReference>
<evidence type="ECO:0000256" key="3">
    <source>
        <dbReference type="HAMAP-Rule" id="MF_00272"/>
    </source>
</evidence>
<dbReference type="HAMAP" id="MF_00272">
    <property type="entry name" value="GcvH"/>
    <property type="match status" value="1"/>
</dbReference>
<dbReference type="PROSITE" id="PS50968">
    <property type="entry name" value="BIOTINYL_LIPOYL"/>
    <property type="match status" value="1"/>
</dbReference>
<dbReference type="InterPro" id="IPR000089">
    <property type="entry name" value="Biotin_lipoyl"/>
</dbReference>
<dbReference type="InterPro" id="IPR033753">
    <property type="entry name" value="GCV_H/Fam206"/>
</dbReference>
<dbReference type="InterPro" id="IPR011053">
    <property type="entry name" value="Single_hybrid_motif"/>
</dbReference>
<dbReference type="AlphaFoldDB" id="A0A2M8PF02"/>
<comment type="cofactor">
    <cofactor evidence="3">
        <name>(R)-lipoate</name>
        <dbReference type="ChEBI" id="CHEBI:83088"/>
    </cofactor>
    <text evidence="3">Binds 1 lipoyl cofactor covalently.</text>
</comment>
<comment type="function">
    <text evidence="3">The glycine cleavage system catalyzes the degradation of glycine. The H protein shuttles the methylamine group of glycine from the P protein to the T protein.</text>
</comment>
<protein>
    <recommendedName>
        <fullName evidence="3">Glycine cleavage system H protein</fullName>
    </recommendedName>
</protein>
<dbReference type="PROSITE" id="PS00189">
    <property type="entry name" value="LIPOYL"/>
    <property type="match status" value="1"/>
</dbReference>
<evidence type="ECO:0000313" key="7">
    <source>
        <dbReference type="Proteomes" id="UP000229681"/>
    </source>
</evidence>
<proteinExistence type="inferred from homology"/>
<comment type="subunit">
    <text evidence="3">The glycine cleavage system is composed of four proteins: P, T, L and H.</text>
</comment>
<dbReference type="NCBIfam" id="TIGR00527">
    <property type="entry name" value="gcvH"/>
    <property type="match status" value="1"/>
</dbReference>
<sequence>MAQWKTPDDCRYTKSDEWVRLEGAEALVGITDYAQSSLSDIVFIELPSVGARLKAGERFGTVESVKAAADLNMPISGEIIAVNSALSDAPEKINNDPFGEAWLIRIKPSDLAELDALMDAEAYLKYCEERG</sequence>
<evidence type="ECO:0000256" key="1">
    <source>
        <dbReference type="ARBA" id="ARBA00009249"/>
    </source>
</evidence>
<dbReference type="InterPro" id="IPR002930">
    <property type="entry name" value="GCV_H"/>
</dbReference>
<dbReference type="GO" id="GO:0005829">
    <property type="term" value="C:cytosol"/>
    <property type="evidence" value="ECO:0007669"/>
    <property type="project" value="TreeGrafter"/>
</dbReference>
<evidence type="ECO:0000259" key="5">
    <source>
        <dbReference type="PROSITE" id="PS50968"/>
    </source>
</evidence>
<dbReference type="PANTHER" id="PTHR11715:SF3">
    <property type="entry name" value="GLYCINE CLEAVAGE SYSTEM H PROTEIN-RELATED"/>
    <property type="match status" value="1"/>
</dbReference>
<organism evidence="6 7">
    <name type="scientific">Candidatus Thermofonsia Clade 1 bacterium</name>
    <dbReference type="NCBI Taxonomy" id="2364210"/>
    <lineage>
        <taxon>Bacteria</taxon>
        <taxon>Bacillati</taxon>
        <taxon>Chloroflexota</taxon>
        <taxon>Candidatus Thermofontia</taxon>
        <taxon>Candidatus Thermofonsia Clade 1</taxon>
    </lineage>
</organism>
<dbReference type="NCBIfam" id="NF002270">
    <property type="entry name" value="PRK01202.1"/>
    <property type="match status" value="1"/>
</dbReference>
<dbReference type="Gene3D" id="2.40.50.100">
    <property type="match status" value="1"/>
</dbReference>
<evidence type="ECO:0000313" key="6">
    <source>
        <dbReference type="EMBL" id="PJF36129.1"/>
    </source>
</evidence>
<gene>
    <name evidence="3 6" type="primary">gcvH</name>
    <name evidence="6" type="ORF">CUN49_07065</name>
</gene>
<feature type="modified residue" description="N6-lipoyllysine" evidence="3 4">
    <location>
        <position position="66"/>
    </location>
</feature>
<feature type="domain" description="Lipoyl-binding" evidence="5">
    <location>
        <begin position="25"/>
        <end position="107"/>
    </location>
</feature>
<dbReference type="CDD" id="cd06848">
    <property type="entry name" value="GCS_H"/>
    <property type="match status" value="1"/>
</dbReference>
<dbReference type="EMBL" id="PGTM01000078">
    <property type="protein sequence ID" value="PJF36129.1"/>
    <property type="molecule type" value="Genomic_DNA"/>
</dbReference>